<feature type="non-terminal residue" evidence="2">
    <location>
        <position position="1"/>
    </location>
</feature>
<keyword evidence="2" id="KW-0067">ATP-binding</keyword>
<feature type="compositionally biased region" description="Basic and acidic residues" evidence="1">
    <location>
        <begin position="134"/>
        <end position="159"/>
    </location>
</feature>
<dbReference type="EMBL" id="CADCVK010000147">
    <property type="protein sequence ID" value="CAA9472426.1"/>
    <property type="molecule type" value="Genomic_DNA"/>
</dbReference>
<feature type="compositionally biased region" description="Basic residues" evidence="1">
    <location>
        <begin position="51"/>
        <end position="88"/>
    </location>
</feature>
<proteinExistence type="predicted"/>
<feature type="compositionally biased region" description="Gly residues" evidence="1">
    <location>
        <begin position="252"/>
        <end position="261"/>
    </location>
</feature>
<organism evidence="2">
    <name type="scientific">uncultured Rubrobacteraceae bacterium</name>
    <dbReference type="NCBI Taxonomy" id="349277"/>
    <lineage>
        <taxon>Bacteria</taxon>
        <taxon>Bacillati</taxon>
        <taxon>Actinomycetota</taxon>
        <taxon>Rubrobacteria</taxon>
        <taxon>Rubrobacterales</taxon>
        <taxon>Rubrobacteraceae</taxon>
        <taxon>environmental samples</taxon>
    </lineage>
</organism>
<keyword evidence="2" id="KW-0547">Nucleotide-binding</keyword>
<feature type="region of interest" description="Disordered" evidence="1">
    <location>
        <begin position="1"/>
        <end position="261"/>
    </location>
</feature>
<accession>A0A6J4RLM0</accession>
<evidence type="ECO:0000313" key="2">
    <source>
        <dbReference type="EMBL" id="CAA9472426.1"/>
    </source>
</evidence>
<name>A0A6J4RLM0_9ACTN</name>
<sequence>EEHRDATDGGGGYGAEARRPGRGRYEGRGEDPGRRGPRGPAGDLRRPDRALRRRQVYLARPPRRPRSPRRGRRSPRRRPARGCRLRRLHAPERPAPAVAQRPRQRLFGPGGRRDAQKRGARPGGGGARQVRARGLREEAAVDALGRDALARGAPEDGPARARRLAARRAVRGARRPHPPSPPGVAPRCPGHARRDDRPRHPRRGRGAAARRSGRRSHAEAGPRRPRPPRGPRPSPHDGRRDHGRVHRPQGEAPGGAGGGGL</sequence>
<protein>
    <submittedName>
        <fullName evidence="2">ABC transporter, ATP-binding protein (Cluster 1, maltose/g3p/polyamine/iron) ABC transporter, ATP-binding protein (Cluster 10, nitrate/sulfonate/bicarbonate)</fullName>
    </submittedName>
</protein>
<dbReference type="AlphaFoldDB" id="A0A6J4RLM0"/>
<reference evidence="2" key="1">
    <citation type="submission" date="2020-02" db="EMBL/GenBank/DDBJ databases">
        <authorList>
            <person name="Meier V. D."/>
        </authorList>
    </citation>
    <scope>NUCLEOTIDE SEQUENCE</scope>
    <source>
        <strain evidence="2">AVDCRST_MAG12</strain>
    </source>
</reference>
<feature type="compositionally biased region" description="Basic and acidic residues" evidence="1">
    <location>
        <begin position="16"/>
        <end position="34"/>
    </location>
</feature>
<feature type="compositionally biased region" description="Basic residues" evidence="1">
    <location>
        <begin position="160"/>
        <end position="177"/>
    </location>
</feature>
<gene>
    <name evidence="2" type="ORF">AVDCRST_MAG12-890</name>
</gene>
<dbReference type="GO" id="GO:0005524">
    <property type="term" value="F:ATP binding"/>
    <property type="evidence" value="ECO:0007669"/>
    <property type="project" value="UniProtKB-KW"/>
</dbReference>
<evidence type="ECO:0000256" key="1">
    <source>
        <dbReference type="SAM" id="MobiDB-lite"/>
    </source>
</evidence>
<feature type="non-terminal residue" evidence="2">
    <location>
        <position position="261"/>
    </location>
</feature>